<organism evidence="2 3">
    <name type="scientific">Cryptosporidium ubiquitum</name>
    <dbReference type="NCBI Taxonomy" id="857276"/>
    <lineage>
        <taxon>Eukaryota</taxon>
        <taxon>Sar</taxon>
        <taxon>Alveolata</taxon>
        <taxon>Apicomplexa</taxon>
        <taxon>Conoidasida</taxon>
        <taxon>Coccidia</taxon>
        <taxon>Eucoccidiorida</taxon>
        <taxon>Eimeriorina</taxon>
        <taxon>Cryptosporidiidae</taxon>
        <taxon>Cryptosporidium</taxon>
    </lineage>
</organism>
<evidence type="ECO:0000313" key="3">
    <source>
        <dbReference type="Proteomes" id="UP000186176"/>
    </source>
</evidence>
<keyword evidence="3" id="KW-1185">Reference proteome</keyword>
<accession>A0A1J4MCU7</accession>
<name>A0A1J4MCU7_9CRYT</name>
<dbReference type="RefSeq" id="XP_028872944.1">
    <property type="nucleotide sequence ID" value="XM_029017993.1"/>
</dbReference>
<dbReference type="VEuPathDB" id="CryptoDB:cubi_00981"/>
<dbReference type="OrthoDB" id="344166at2759"/>
<sequence>MKFFLQIYSISFLLYYFYIKIHAPQSVESHYQIEFSLIKSRARSSRSRSTNNGRNSRQSSEAAAVQFLEDQMKSPPSPLSPSKPSHLRITEFLSSYGVDDQMYVGGVCDDQLREYYYSKLKKIVGFFFLVKGEYKHNYGTNGPVGRDRTLHSKFRSQYATLITRFDDIFTALKNYMELLFNCLLYIFSHSYREIEVEPNDYNCTRISIYFFLMIMEITNYMLKIFGYLEKQFAKLIAQLLEKKHDDVEARIQAIYFALEMIRETKKLEEEKFSRSKDQFDTCKSYIKTGSLQSESGHKRSIFDDSVSESSSSTKSSTFMKLKLGKMFKKKGKDKKGKKGRGDQTEAEQRRDDNEDNDESPFWKLSLLTFNPDDVLDDDVFL</sequence>
<dbReference type="AlphaFoldDB" id="A0A1J4MCU7"/>
<dbReference type="Proteomes" id="UP000186176">
    <property type="component" value="Unassembled WGS sequence"/>
</dbReference>
<feature type="compositionally biased region" description="Basic residues" evidence="1">
    <location>
        <begin position="328"/>
        <end position="338"/>
    </location>
</feature>
<proteinExistence type="predicted"/>
<feature type="region of interest" description="Disordered" evidence="1">
    <location>
        <begin position="328"/>
        <end position="359"/>
    </location>
</feature>
<evidence type="ECO:0000313" key="2">
    <source>
        <dbReference type="EMBL" id="OII70836.1"/>
    </source>
</evidence>
<evidence type="ECO:0000256" key="1">
    <source>
        <dbReference type="SAM" id="MobiDB-lite"/>
    </source>
</evidence>
<dbReference type="GeneID" id="39977772"/>
<feature type="compositionally biased region" description="Basic and acidic residues" evidence="1">
    <location>
        <begin position="339"/>
        <end position="352"/>
    </location>
</feature>
<protein>
    <submittedName>
        <fullName evidence="2">Uncharacterized protein</fullName>
    </submittedName>
</protein>
<comment type="caution">
    <text evidence="2">The sequence shown here is derived from an EMBL/GenBank/DDBJ whole genome shotgun (WGS) entry which is preliminary data.</text>
</comment>
<dbReference type="EMBL" id="LRBP01000039">
    <property type="protein sequence ID" value="OII70836.1"/>
    <property type="molecule type" value="Genomic_DNA"/>
</dbReference>
<reference evidence="2 3" key="1">
    <citation type="submission" date="2016-10" db="EMBL/GenBank/DDBJ databases">
        <title>Reductive evolution of mitochondrial metabolism and differential evolution of invasion-related proteins in Cryptosporidium.</title>
        <authorList>
            <person name="Liu S."/>
            <person name="Roellig D.M."/>
            <person name="Guo Y."/>
            <person name="Li N."/>
            <person name="Frace M.A."/>
            <person name="Tang K."/>
            <person name="Zhang L."/>
            <person name="Feng Y."/>
            <person name="Xiao L."/>
        </authorList>
    </citation>
    <scope>NUCLEOTIDE SEQUENCE [LARGE SCALE GENOMIC DNA]</scope>
    <source>
        <strain evidence="2">39726</strain>
    </source>
</reference>
<gene>
    <name evidence="2" type="ORF">cubi_00981</name>
</gene>